<evidence type="ECO:0000259" key="1">
    <source>
        <dbReference type="Pfam" id="PF13751"/>
    </source>
</evidence>
<dbReference type="RefSeq" id="WP_182539103.1">
    <property type="nucleotide sequence ID" value="NZ_JACJIP010000037.1"/>
</dbReference>
<protein>
    <recommendedName>
        <fullName evidence="1">Transposase DDE domain-containing protein</fullName>
    </recommendedName>
</protein>
<dbReference type="EMBL" id="JACJIP010000037">
    <property type="protein sequence ID" value="MBA9087880.1"/>
    <property type="molecule type" value="Genomic_DNA"/>
</dbReference>
<evidence type="ECO:0000313" key="2">
    <source>
        <dbReference type="EMBL" id="MBA9087880.1"/>
    </source>
</evidence>
<reference evidence="2 3" key="1">
    <citation type="submission" date="2020-08" db="EMBL/GenBank/DDBJ databases">
        <title>Genomic Encyclopedia of Type Strains, Phase III (KMG-III): the genomes of soil and plant-associated and newly described type strains.</title>
        <authorList>
            <person name="Whitman W."/>
        </authorList>
    </citation>
    <scope>NUCLEOTIDE SEQUENCE [LARGE SCALE GENOMIC DNA]</scope>
    <source>
        <strain evidence="2 3">CECT 8693</strain>
    </source>
</reference>
<dbReference type="PANTHER" id="PTHR33408">
    <property type="entry name" value="TRANSPOSASE"/>
    <property type="match status" value="1"/>
</dbReference>
<accession>A0A7W3SXC2</accession>
<feature type="domain" description="Transposase DDE" evidence="1">
    <location>
        <begin position="77"/>
        <end position="125"/>
    </location>
</feature>
<sequence>MKTRCYNKDIWHASNGTNEELDDRFICLNSRYVRFKKYQTKKSASGLEQSFKMYKCEDCSNRPVKPACTEEKAKKAPEDDAKSAIYVRRKVEVESVFGHIKGNRSFRWFSLRGLGKVHTEFGIMVL</sequence>
<keyword evidence="3" id="KW-1185">Reference proteome</keyword>
<proteinExistence type="predicted"/>
<dbReference type="Pfam" id="PF13751">
    <property type="entry name" value="DDE_Tnp_1_6"/>
    <property type="match status" value="1"/>
</dbReference>
<dbReference type="Proteomes" id="UP000567067">
    <property type="component" value="Unassembled WGS sequence"/>
</dbReference>
<evidence type="ECO:0000313" key="3">
    <source>
        <dbReference type="Proteomes" id="UP000567067"/>
    </source>
</evidence>
<name>A0A7W3SXC2_9BACL</name>
<dbReference type="PANTHER" id="PTHR33408:SF2">
    <property type="entry name" value="TRANSPOSASE DDE DOMAIN-CONTAINING PROTEIN"/>
    <property type="match status" value="1"/>
</dbReference>
<dbReference type="AlphaFoldDB" id="A0A7W3SXC2"/>
<gene>
    <name evidence="2" type="ORF">FHR92_004373</name>
</gene>
<dbReference type="InterPro" id="IPR025668">
    <property type="entry name" value="Tnp_DDE_dom"/>
</dbReference>
<comment type="caution">
    <text evidence="2">The sequence shown here is derived from an EMBL/GenBank/DDBJ whole genome shotgun (WGS) entry which is preliminary data.</text>
</comment>
<organism evidence="2 3">
    <name type="scientific">Fontibacillus solani</name>
    <dbReference type="NCBI Taxonomy" id="1572857"/>
    <lineage>
        <taxon>Bacteria</taxon>
        <taxon>Bacillati</taxon>
        <taxon>Bacillota</taxon>
        <taxon>Bacilli</taxon>
        <taxon>Bacillales</taxon>
        <taxon>Paenibacillaceae</taxon>
        <taxon>Fontibacillus</taxon>
    </lineage>
</organism>